<feature type="compositionally biased region" description="Acidic residues" evidence="1">
    <location>
        <begin position="41"/>
        <end position="57"/>
    </location>
</feature>
<comment type="caution">
    <text evidence="2">The sequence shown here is derived from an EMBL/GenBank/DDBJ whole genome shotgun (WGS) entry which is preliminary data.</text>
</comment>
<organism evidence="2 3">
    <name type="scientific">Mycena venus</name>
    <dbReference type="NCBI Taxonomy" id="2733690"/>
    <lineage>
        <taxon>Eukaryota</taxon>
        <taxon>Fungi</taxon>
        <taxon>Dikarya</taxon>
        <taxon>Basidiomycota</taxon>
        <taxon>Agaricomycotina</taxon>
        <taxon>Agaricomycetes</taxon>
        <taxon>Agaricomycetidae</taxon>
        <taxon>Agaricales</taxon>
        <taxon>Marasmiineae</taxon>
        <taxon>Mycenaceae</taxon>
        <taxon>Mycena</taxon>
    </lineage>
</organism>
<proteinExistence type="predicted"/>
<dbReference type="InterPro" id="IPR036397">
    <property type="entry name" value="RNaseH_sf"/>
</dbReference>
<reference evidence="2" key="1">
    <citation type="submission" date="2020-05" db="EMBL/GenBank/DDBJ databases">
        <title>Mycena genomes resolve the evolution of fungal bioluminescence.</title>
        <authorList>
            <person name="Tsai I.J."/>
        </authorList>
    </citation>
    <scope>NUCLEOTIDE SEQUENCE</scope>
    <source>
        <strain evidence="2">CCC161011</strain>
    </source>
</reference>
<evidence type="ECO:0000313" key="3">
    <source>
        <dbReference type="Proteomes" id="UP000620124"/>
    </source>
</evidence>
<gene>
    <name evidence="2" type="ORF">MVEN_02461000</name>
</gene>
<accession>A0A8H7CBK6</accession>
<feature type="compositionally biased region" description="Acidic residues" evidence="1">
    <location>
        <begin position="365"/>
        <end position="383"/>
    </location>
</feature>
<evidence type="ECO:0000256" key="1">
    <source>
        <dbReference type="SAM" id="MobiDB-lite"/>
    </source>
</evidence>
<dbReference type="GO" id="GO:0003676">
    <property type="term" value="F:nucleic acid binding"/>
    <property type="evidence" value="ECO:0007669"/>
    <property type="project" value="InterPro"/>
</dbReference>
<dbReference type="SUPFAM" id="SSF53098">
    <property type="entry name" value="Ribonuclease H-like"/>
    <property type="match status" value="1"/>
</dbReference>
<evidence type="ECO:0000313" key="2">
    <source>
        <dbReference type="EMBL" id="KAF7330237.1"/>
    </source>
</evidence>
<sequence>MHQPANPLLNFQTTWALRGVFQGITWPRDRIARAKPKIDSEDPGADEAENVEGDEREEERTWRDATVTQLRCQPCHGPAVGNAVLPRGSSSQVFARSLGLGSRAEVYDGELAGLLLGASKAMALARNDPRIKHIHIFADNTSAIKTIFDPKPRSGQLYSHVFHKKICAFLDDDPERKVEIAWSPGHCDIDGNERADTLAKMGAEMATEAGGTRSHALHKAKEKVQKSWVKEWKAAPKTGNYAIANRFPPSLKPTPHFKSLKREVFGRVTQCRIGHCFSGEYYSRFVPSENVNCPCGEEFQTREHILRVCPRYEDQRHILRSVSRDISLPEILGTKDGITALAKFLEESGAFTKTGTPRRPQELPLFDDEPDPGESDDESDDGG</sequence>
<dbReference type="EMBL" id="JACAZI010000033">
    <property type="protein sequence ID" value="KAF7330237.1"/>
    <property type="molecule type" value="Genomic_DNA"/>
</dbReference>
<feature type="region of interest" description="Disordered" evidence="1">
    <location>
        <begin position="349"/>
        <end position="383"/>
    </location>
</feature>
<dbReference type="Gene3D" id="3.30.420.10">
    <property type="entry name" value="Ribonuclease H-like superfamily/Ribonuclease H"/>
    <property type="match status" value="1"/>
</dbReference>
<name>A0A8H7CBK6_9AGAR</name>
<keyword evidence="3" id="KW-1185">Reference proteome</keyword>
<dbReference type="CDD" id="cd09276">
    <property type="entry name" value="Rnase_HI_RT_non_LTR"/>
    <property type="match status" value="1"/>
</dbReference>
<dbReference type="AlphaFoldDB" id="A0A8H7CBK6"/>
<protein>
    <submittedName>
        <fullName evidence="2">RnaseH domain transposon factor</fullName>
    </submittedName>
</protein>
<dbReference type="InterPro" id="IPR012337">
    <property type="entry name" value="RNaseH-like_sf"/>
</dbReference>
<feature type="region of interest" description="Disordered" evidence="1">
    <location>
        <begin position="35"/>
        <end position="60"/>
    </location>
</feature>
<dbReference type="OrthoDB" id="3230070at2759"/>
<dbReference type="Proteomes" id="UP000620124">
    <property type="component" value="Unassembled WGS sequence"/>
</dbReference>